<dbReference type="Proteomes" id="UP000035651">
    <property type="component" value="Plasmid pPF72-1"/>
</dbReference>
<keyword evidence="3" id="KW-0614">Plasmid</keyword>
<dbReference type="RefSeq" id="WP_047909240.1">
    <property type="nucleotide sequence ID" value="NZ_CP011808.2"/>
</dbReference>
<protein>
    <submittedName>
        <fullName evidence="3">Uncharacterized protein</fullName>
    </submittedName>
</protein>
<feature type="compositionally biased region" description="Pro residues" evidence="1">
    <location>
        <begin position="339"/>
        <end position="350"/>
    </location>
</feature>
<keyword evidence="2" id="KW-0812">Transmembrane</keyword>
<accession>A0A0H3WZW0</accession>
<proteinExistence type="predicted"/>
<keyword evidence="2" id="KW-0472">Membrane</keyword>
<feature type="transmembrane region" description="Helical" evidence="2">
    <location>
        <begin position="121"/>
        <end position="142"/>
    </location>
</feature>
<sequence length="350" mass="37602">MGLEVGASSSISAANVTGVRLVDGLGLRVTAAIDTKMVELQNSLRDLNNALEAPSFNGIGRNELQDCKKKLDQLGTNFFDPPTGRTALALLTRTASELDRLGHEIANEPESDRKWEWLTHVAVALALTFSLVAVAAIIVATVGGSGAPALVSWLATMERIAHFNSRSSRAQERAAQGTRLPDEIARPLKPIADSLNRVKTQVYRLEGTAMIDRVGVGLDARARDYLATQLESAGADPLTEGAADRVLHRDYIDSDIVRSLIHALWRGELTFRAEHVETGLQHLGVVLALAAAAPQDMNTKVRAAWQELMPCLERREGIAKPSGAHASPAVGQQPRPHTALPPYPHGAPLA</sequence>
<dbReference type="AlphaFoldDB" id="A0A0H3WZW0"/>
<evidence type="ECO:0000313" key="3">
    <source>
        <dbReference type="EMBL" id="AKM33267.3"/>
    </source>
</evidence>
<organism evidence="3 4">
    <name type="scientific">Pandoraea faecigallinarum</name>
    <dbReference type="NCBI Taxonomy" id="656179"/>
    <lineage>
        <taxon>Bacteria</taxon>
        <taxon>Pseudomonadati</taxon>
        <taxon>Pseudomonadota</taxon>
        <taxon>Betaproteobacteria</taxon>
        <taxon>Burkholderiales</taxon>
        <taxon>Burkholderiaceae</taxon>
        <taxon>Pandoraea</taxon>
    </lineage>
</organism>
<keyword evidence="4" id="KW-1185">Reference proteome</keyword>
<dbReference type="KEGG" id="pfg:AB870_23965"/>
<feature type="region of interest" description="Disordered" evidence="1">
    <location>
        <begin position="320"/>
        <end position="350"/>
    </location>
</feature>
<evidence type="ECO:0000256" key="2">
    <source>
        <dbReference type="SAM" id="Phobius"/>
    </source>
</evidence>
<geneLocation type="plasmid" evidence="3 4">
    <name>pPF72-1</name>
</geneLocation>
<evidence type="ECO:0000256" key="1">
    <source>
        <dbReference type="SAM" id="MobiDB-lite"/>
    </source>
</evidence>
<dbReference type="EMBL" id="CP011808">
    <property type="protein sequence ID" value="AKM33267.3"/>
    <property type="molecule type" value="Genomic_DNA"/>
</dbReference>
<gene>
    <name evidence="3" type="ORF">AB870_23965</name>
</gene>
<reference evidence="3" key="1">
    <citation type="submission" date="2016-06" db="EMBL/GenBank/DDBJ databases">
        <title>Complete Genome Sequence of Pandoraea faecigallinarum DSM-23572.</title>
        <authorList>
            <person name="Yong D."/>
            <person name="Ee R."/>
            <person name="Lim Y.-L."/>
            <person name="Yin W.-F."/>
            <person name="Chan K.-G."/>
        </authorList>
    </citation>
    <scope>NUCLEOTIDE SEQUENCE</scope>
    <source>
        <strain evidence="3">DSM 23572</strain>
        <plasmid evidence="3">pPF72-1</plasmid>
    </source>
</reference>
<evidence type="ECO:0000313" key="4">
    <source>
        <dbReference type="Proteomes" id="UP000035651"/>
    </source>
</evidence>
<keyword evidence="2" id="KW-1133">Transmembrane helix</keyword>
<name>A0A0H3WZW0_9BURK</name>